<feature type="compositionally biased region" description="Basic and acidic residues" evidence="1">
    <location>
        <begin position="83"/>
        <end position="93"/>
    </location>
</feature>
<reference evidence="3" key="1">
    <citation type="submission" date="2016-11" db="UniProtKB">
        <authorList>
            <consortium name="WormBaseParasite"/>
        </authorList>
    </citation>
    <scope>IDENTIFICATION</scope>
</reference>
<evidence type="ECO:0000256" key="1">
    <source>
        <dbReference type="SAM" id="MobiDB-lite"/>
    </source>
</evidence>
<keyword evidence="2" id="KW-1185">Reference proteome</keyword>
<sequence length="163" mass="17792">MATKVAIKRQATGRRANLSLALAKRLDIRKFRAAVRSPASKLDKVGEQTAARGPAATALRTKLVVLSQLLETPTPPLIKIEIGKHQQRLDKQQSEQSSHRSNKSNSIDAADEIRSRGRHGRPGCGISASTLAIEDATTSSSWKMDETNVKDKVDLFPSFGHLQ</sequence>
<feature type="region of interest" description="Disordered" evidence="1">
    <location>
        <begin position="83"/>
        <end position="128"/>
    </location>
</feature>
<dbReference type="WBParaSite" id="maker-uti_cns_0048384-snap-gene-0.7-mRNA-1">
    <property type="protein sequence ID" value="maker-uti_cns_0048384-snap-gene-0.7-mRNA-1"/>
    <property type="gene ID" value="maker-uti_cns_0048384-snap-gene-0.7"/>
</dbReference>
<evidence type="ECO:0000313" key="2">
    <source>
        <dbReference type="Proteomes" id="UP000095280"/>
    </source>
</evidence>
<protein>
    <submittedName>
        <fullName evidence="3">Uncharacterized protein</fullName>
    </submittedName>
</protein>
<organism evidence="2 3">
    <name type="scientific">Macrostomum lignano</name>
    <dbReference type="NCBI Taxonomy" id="282301"/>
    <lineage>
        <taxon>Eukaryota</taxon>
        <taxon>Metazoa</taxon>
        <taxon>Spiralia</taxon>
        <taxon>Lophotrochozoa</taxon>
        <taxon>Platyhelminthes</taxon>
        <taxon>Rhabditophora</taxon>
        <taxon>Macrostomorpha</taxon>
        <taxon>Macrostomida</taxon>
        <taxon>Macrostomidae</taxon>
        <taxon>Macrostomum</taxon>
    </lineage>
</organism>
<proteinExistence type="predicted"/>
<accession>A0A1I8JII3</accession>
<name>A0A1I8JII3_9PLAT</name>
<dbReference type="AlphaFoldDB" id="A0A1I8JII3"/>
<evidence type="ECO:0000313" key="3">
    <source>
        <dbReference type="WBParaSite" id="maker-uti_cns_0048384-snap-gene-0.7-mRNA-1"/>
    </source>
</evidence>
<dbReference type="Proteomes" id="UP000095280">
    <property type="component" value="Unplaced"/>
</dbReference>